<dbReference type="Gene3D" id="1.10.510.10">
    <property type="entry name" value="Transferase(Phosphotransferase) domain 1"/>
    <property type="match status" value="1"/>
</dbReference>
<dbReference type="OMA" id="KDFPWKL"/>
<protein>
    <recommendedName>
        <fullName evidence="4">Protein kinase domain-containing protein</fullName>
    </recommendedName>
</protein>
<evidence type="ECO:0000259" key="4">
    <source>
        <dbReference type="PROSITE" id="PS50011"/>
    </source>
</evidence>
<dbReference type="Proteomes" id="UP000594263">
    <property type="component" value="Unplaced"/>
</dbReference>
<dbReference type="InterPro" id="IPR025875">
    <property type="entry name" value="Leu-rich_rpt_4"/>
</dbReference>
<accession>A0A7N0VMK0</accession>
<evidence type="ECO:0000313" key="6">
    <source>
        <dbReference type="Proteomes" id="UP000594263"/>
    </source>
</evidence>
<dbReference type="InterPro" id="IPR000719">
    <property type="entry name" value="Prot_kinase_dom"/>
</dbReference>
<dbReference type="Pfam" id="PF07714">
    <property type="entry name" value="PK_Tyr_Ser-Thr"/>
    <property type="match status" value="1"/>
</dbReference>
<feature type="domain" description="Protein kinase" evidence="4">
    <location>
        <begin position="287"/>
        <end position="551"/>
    </location>
</feature>
<dbReference type="InterPro" id="IPR001245">
    <property type="entry name" value="Ser-Thr/Tyr_kinase_cat_dom"/>
</dbReference>
<dbReference type="EnsemblPlants" id="Kaladp1221s0033.1.v1.1">
    <property type="protein sequence ID" value="Kaladp1221s0033.1.v1.1"/>
    <property type="gene ID" value="Kaladp1221s0033.v1.1"/>
</dbReference>
<dbReference type="SUPFAM" id="SSF56112">
    <property type="entry name" value="Protein kinase-like (PK-like)"/>
    <property type="match status" value="1"/>
</dbReference>
<evidence type="ECO:0000256" key="2">
    <source>
        <dbReference type="ARBA" id="ARBA00022737"/>
    </source>
</evidence>
<dbReference type="PANTHER" id="PTHR48007:SF77">
    <property type="entry name" value="PROTEIN KINASE DOMAIN-CONTAINING PROTEIN"/>
    <property type="match status" value="1"/>
</dbReference>
<keyword evidence="2" id="KW-0677">Repeat</keyword>
<dbReference type="AlphaFoldDB" id="A0A7N0VMK0"/>
<sequence length="591" mass="66438">MNMRSLNMISRREHLLSFILFFLLAEATVSDSSKLPEFDSFYKFIEAVDPYGVLGIISPAGVDQLNPCSNKWKGVTCNLEKTGITELRFENMNLSGIIDAKSLCELPLLRLLNLANNRIHGSVPEFSCSCKSLRYLNISGNPLSEELPRPRRMRNLRCTNVSERNNNQDSSHAGTRVGSHAFLVVRRESTAAQESSEAPLAAPPSLRDRPEITKFVLIPGIVLFILLTYVTGRKAVRLAEERDILKALGHESPAAKIVEEVKQADRPSELVFFVEEHERFKLEDLLESAADLQSQTLCSSLYKVMIQKNSIVYAVKRLKKLQVSSAEFSEAMSRVGALNHPNILPLIGYNSTDEEKLLIYKYQKNGSLLMLLENYIEGKKSFSWSHRLAMIWGITKGLTYLHQSFDDQEVIIPHGNLKLSNVLLSESEEAVISEYGVSRFVEQKRVCPLSAGYRAPEKELTEEGDVYSFGVILLELLTSKLVERSGLDLPKWVRSVVREEWTGEVFDKEVHRGGNEWAFPLLNIALKCVSQVAGDRPSMGEVYANVERVVLAQHESNSISPAMPIEIPNYPDYAFLHQVISDSWDTPASNC</sequence>
<reference evidence="5" key="1">
    <citation type="submission" date="2021-01" db="UniProtKB">
        <authorList>
            <consortium name="EnsemblPlants"/>
        </authorList>
    </citation>
    <scope>IDENTIFICATION</scope>
</reference>
<dbReference type="Gene3D" id="3.80.10.10">
    <property type="entry name" value="Ribonuclease Inhibitor"/>
    <property type="match status" value="1"/>
</dbReference>
<dbReference type="GO" id="GO:0005524">
    <property type="term" value="F:ATP binding"/>
    <property type="evidence" value="ECO:0007669"/>
    <property type="project" value="InterPro"/>
</dbReference>
<dbReference type="PANTHER" id="PTHR48007">
    <property type="entry name" value="LEUCINE-RICH REPEAT RECEPTOR-LIKE PROTEIN KINASE PXC1"/>
    <property type="match status" value="1"/>
</dbReference>
<dbReference type="PROSITE" id="PS50011">
    <property type="entry name" value="PROTEIN_KINASE_DOM"/>
    <property type="match status" value="1"/>
</dbReference>
<evidence type="ECO:0000256" key="3">
    <source>
        <dbReference type="SAM" id="SignalP"/>
    </source>
</evidence>
<evidence type="ECO:0000313" key="5">
    <source>
        <dbReference type="EnsemblPlants" id="Kaladp1221s0033.1.v1.1"/>
    </source>
</evidence>
<dbReference type="Gramene" id="Kaladp1221s0033.1.v1.1">
    <property type="protein sequence ID" value="Kaladp1221s0033.1.v1.1"/>
    <property type="gene ID" value="Kaladp1221s0033.v1.1"/>
</dbReference>
<dbReference type="Pfam" id="PF12799">
    <property type="entry name" value="LRR_4"/>
    <property type="match status" value="1"/>
</dbReference>
<dbReference type="InterPro" id="IPR046959">
    <property type="entry name" value="PRK1-6/SRF4-like"/>
</dbReference>
<dbReference type="InterPro" id="IPR011009">
    <property type="entry name" value="Kinase-like_dom_sf"/>
</dbReference>
<dbReference type="SUPFAM" id="SSF52058">
    <property type="entry name" value="L domain-like"/>
    <property type="match status" value="1"/>
</dbReference>
<keyword evidence="3" id="KW-0732">Signal</keyword>
<feature type="chain" id="PRO_5029456084" description="Protein kinase domain-containing protein" evidence="3">
    <location>
        <begin position="33"/>
        <end position="591"/>
    </location>
</feature>
<proteinExistence type="predicted"/>
<keyword evidence="6" id="KW-1185">Reference proteome</keyword>
<dbReference type="GO" id="GO:0004672">
    <property type="term" value="F:protein kinase activity"/>
    <property type="evidence" value="ECO:0007669"/>
    <property type="project" value="InterPro"/>
</dbReference>
<organism evidence="5 6">
    <name type="scientific">Kalanchoe fedtschenkoi</name>
    <name type="common">Lavender scallops</name>
    <name type="synonym">South American air plant</name>
    <dbReference type="NCBI Taxonomy" id="63787"/>
    <lineage>
        <taxon>Eukaryota</taxon>
        <taxon>Viridiplantae</taxon>
        <taxon>Streptophyta</taxon>
        <taxon>Embryophyta</taxon>
        <taxon>Tracheophyta</taxon>
        <taxon>Spermatophyta</taxon>
        <taxon>Magnoliopsida</taxon>
        <taxon>eudicotyledons</taxon>
        <taxon>Gunneridae</taxon>
        <taxon>Pentapetalae</taxon>
        <taxon>Saxifragales</taxon>
        <taxon>Crassulaceae</taxon>
        <taxon>Kalanchoe</taxon>
    </lineage>
</organism>
<evidence type="ECO:0000256" key="1">
    <source>
        <dbReference type="ARBA" id="ARBA00022614"/>
    </source>
</evidence>
<keyword evidence="1" id="KW-0433">Leucine-rich repeat</keyword>
<dbReference type="Gene3D" id="3.30.200.20">
    <property type="entry name" value="Phosphorylase Kinase, domain 1"/>
    <property type="match status" value="1"/>
</dbReference>
<name>A0A7N0VMK0_KALFE</name>
<dbReference type="InterPro" id="IPR032675">
    <property type="entry name" value="LRR_dom_sf"/>
</dbReference>
<feature type="signal peptide" evidence="3">
    <location>
        <begin position="1"/>
        <end position="32"/>
    </location>
</feature>